<protein>
    <submittedName>
        <fullName evidence="6">Uncharacterized protein</fullName>
    </submittedName>
</protein>
<dbReference type="Proteomes" id="UP001141552">
    <property type="component" value="Unassembled WGS sequence"/>
</dbReference>
<organism evidence="6 7">
    <name type="scientific">Turnera subulata</name>
    <dbReference type="NCBI Taxonomy" id="218843"/>
    <lineage>
        <taxon>Eukaryota</taxon>
        <taxon>Viridiplantae</taxon>
        <taxon>Streptophyta</taxon>
        <taxon>Embryophyta</taxon>
        <taxon>Tracheophyta</taxon>
        <taxon>Spermatophyta</taxon>
        <taxon>Magnoliopsida</taxon>
        <taxon>eudicotyledons</taxon>
        <taxon>Gunneridae</taxon>
        <taxon>Pentapetalae</taxon>
        <taxon>rosids</taxon>
        <taxon>fabids</taxon>
        <taxon>Malpighiales</taxon>
        <taxon>Passifloraceae</taxon>
        <taxon>Turnera</taxon>
    </lineage>
</organism>
<dbReference type="GO" id="GO:0005634">
    <property type="term" value="C:nucleus"/>
    <property type="evidence" value="ECO:0007669"/>
    <property type="project" value="UniProtKB-SubCell"/>
</dbReference>
<comment type="subcellular location">
    <subcellularLocation>
        <location evidence="1">Nucleus</location>
    </subcellularLocation>
</comment>
<evidence type="ECO:0000256" key="4">
    <source>
        <dbReference type="ARBA" id="ARBA00023242"/>
    </source>
</evidence>
<sequence>NLWQGKKNPHPQEIIEFPSVIVSSVIGQLEACFQTYSPLARRALLRHDKWLEKKGIKNTNFAVVTWSNWDCRVMLESEPPIQEDQGAPISTDGSFSWKQSLDQHPILPPNHPYMLKELALPIFPVSPFSSPTFVNRFIEALFYYSAYFDCLETCWDHNIEHRLSIEANFSRGIKHIVAMEGADRIAR</sequence>
<comment type="caution">
    <text evidence="6">The sequence shown here is derived from an EMBL/GenBank/DDBJ whole genome shotgun (WGS) entry which is preliminary data.</text>
</comment>
<dbReference type="Pfam" id="PF03514">
    <property type="entry name" value="GRAS"/>
    <property type="match status" value="1"/>
</dbReference>
<evidence type="ECO:0000256" key="3">
    <source>
        <dbReference type="ARBA" id="ARBA00023163"/>
    </source>
</evidence>
<proteinExistence type="inferred from homology"/>
<keyword evidence="7" id="KW-1185">Reference proteome</keyword>
<reference evidence="6" key="1">
    <citation type="submission" date="2022-02" db="EMBL/GenBank/DDBJ databases">
        <authorList>
            <person name="Henning P.M."/>
            <person name="McCubbin A.G."/>
            <person name="Shore J.S."/>
        </authorList>
    </citation>
    <scope>NUCLEOTIDE SEQUENCE</scope>
    <source>
        <strain evidence="6">F60SS</strain>
        <tissue evidence="6">Leaves</tissue>
    </source>
</reference>
<dbReference type="InterPro" id="IPR005202">
    <property type="entry name" value="TF_GRAS"/>
</dbReference>
<keyword evidence="4" id="KW-0539">Nucleus</keyword>
<reference evidence="6" key="2">
    <citation type="journal article" date="2023" name="Plants (Basel)">
        <title>Annotation of the Turnera subulata (Passifloraceae) Draft Genome Reveals the S-Locus Evolved after the Divergence of Turneroideae from Passifloroideae in a Stepwise Manner.</title>
        <authorList>
            <person name="Henning P.M."/>
            <person name="Roalson E.H."/>
            <person name="Mir W."/>
            <person name="McCubbin A.G."/>
            <person name="Shore J.S."/>
        </authorList>
    </citation>
    <scope>NUCLEOTIDE SEQUENCE</scope>
    <source>
        <strain evidence="6">F60SS</strain>
    </source>
</reference>
<gene>
    <name evidence="6" type="ORF">Tsubulata_008813</name>
</gene>
<feature type="non-terminal residue" evidence="6">
    <location>
        <position position="1"/>
    </location>
</feature>
<dbReference type="Gene3D" id="3.30.420.10">
    <property type="entry name" value="Ribonuclease H-like superfamily/Ribonuclease H"/>
    <property type="match status" value="1"/>
</dbReference>
<keyword evidence="2" id="KW-0805">Transcription regulation</keyword>
<evidence type="ECO:0000256" key="5">
    <source>
        <dbReference type="PROSITE-ProRule" id="PRU01191"/>
    </source>
</evidence>
<comment type="caution">
    <text evidence="5">Lacks conserved residue(s) required for the propagation of feature annotation.</text>
</comment>
<dbReference type="OrthoDB" id="448399at2759"/>
<keyword evidence="3" id="KW-0804">Transcription</keyword>
<dbReference type="AlphaFoldDB" id="A0A9Q0GC29"/>
<dbReference type="InterPro" id="IPR051274">
    <property type="entry name" value="3-5_Exoribonuclease"/>
</dbReference>
<evidence type="ECO:0000313" key="7">
    <source>
        <dbReference type="Proteomes" id="UP001141552"/>
    </source>
</evidence>
<accession>A0A9Q0GC29</accession>
<dbReference type="GO" id="GO:0003676">
    <property type="term" value="F:nucleic acid binding"/>
    <property type="evidence" value="ECO:0007669"/>
    <property type="project" value="InterPro"/>
</dbReference>
<feature type="non-terminal residue" evidence="6">
    <location>
        <position position="187"/>
    </location>
</feature>
<feature type="region of interest" description="SAW" evidence="5">
    <location>
        <begin position="178"/>
        <end position="187"/>
    </location>
</feature>
<evidence type="ECO:0000313" key="6">
    <source>
        <dbReference type="EMBL" id="KAJ4846290.1"/>
    </source>
</evidence>
<evidence type="ECO:0000256" key="2">
    <source>
        <dbReference type="ARBA" id="ARBA00023015"/>
    </source>
</evidence>
<name>A0A9Q0GC29_9ROSI</name>
<dbReference type="EMBL" id="JAKUCV010001458">
    <property type="protein sequence ID" value="KAJ4846290.1"/>
    <property type="molecule type" value="Genomic_DNA"/>
</dbReference>
<dbReference type="PANTHER" id="PTHR23044:SF61">
    <property type="entry name" value="3'-5' EXORIBONUCLEASE 1-RELATED"/>
    <property type="match status" value="1"/>
</dbReference>
<dbReference type="PROSITE" id="PS50985">
    <property type="entry name" value="GRAS"/>
    <property type="match status" value="1"/>
</dbReference>
<dbReference type="PANTHER" id="PTHR23044">
    <property type="entry name" value="3'-5' EXONUCLEASE ERI1-RELATED"/>
    <property type="match status" value="1"/>
</dbReference>
<comment type="similarity">
    <text evidence="5">Belongs to the GRAS family.</text>
</comment>
<evidence type="ECO:0000256" key="1">
    <source>
        <dbReference type="ARBA" id="ARBA00004123"/>
    </source>
</evidence>
<dbReference type="InterPro" id="IPR036397">
    <property type="entry name" value="RNaseH_sf"/>
</dbReference>